<gene>
    <name evidence="5" type="ORF">NRIC_27550</name>
</gene>
<dbReference type="InterPro" id="IPR037171">
    <property type="entry name" value="NagB/RpiA_transferase-like"/>
</dbReference>
<dbReference type="RefSeq" id="WP_146623267.1">
    <property type="nucleotide sequence ID" value="NZ_BJCC01000024.1"/>
</dbReference>
<evidence type="ECO:0000256" key="3">
    <source>
        <dbReference type="ARBA" id="ARBA00023163"/>
    </source>
</evidence>
<evidence type="ECO:0000256" key="2">
    <source>
        <dbReference type="ARBA" id="ARBA00023125"/>
    </source>
</evidence>
<dbReference type="GO" id="GO:0003700">
    <property type="term" value="F:DNA-binding transcription factor activity"/>
    <property type="evidence" value="ECO:0007669"/>
    <property type="project" value="InterPro"/>
</dbReference>
<evidence type="ECO:0000313" key="6">
    <source>
        <dbReference type="Proteomes" id="UP000290567"/>
    </source>
</evidence>
<dbReference type="SUPFAM" id="SSF46785">
    <property type="entry name" value="Winged helix' DNA-binding domain"/>
    <property type="match status" value="1"/>
</dbReference>
<feature type="domain" description="HTH deoR-type" evidence="4">
    <location>
        <begin position="3"/>
        <end position="58"/>
    </location>
</feature>
<dbReference type="AlphaFoldDB" id="A0A4P5PE43"/>
<dbReference type="Pfam" id="PF08220">
    <property type="entry name" value="HTH_DeoR"/>
    <property type="match status" value="1"/>
</dbReference>
<comment type="caution">
    <text evidence="5">The sequence shown here is derived from an EMBL/GenBank/DDBJ whole genome shotgun (WGS) entry which is preliminary data.</text>
</comment>
<dbReference type="InterPro" id="IPR050313">
    <property type="entry name" value="Carb_Metab_HTH_regulators"/>
</dbReference>
<dbReference type="PANTHER" id="PTHR30363:SF51">
    <property type="entry name" value="HTH-TYPE TRANSCRIPTIONAL REPRESSOR GLCR"/>
    <property type="match status" value="1"/>
</dbReference>
<evidence type="ECO:0000313" key="5">
    <source>
        <dbReference type="EMBL" id="GCF94864.1"/>
    </source>
</evidence>
<dbReference type="PROSITE" id="PS51000">
    <property type="entry name" value="HTH_DEOR_2"/>
    <property type="match status" value="1"/>
</dbReference>
<dbReference type="InterPro" id="IPR001034">
    <property type="entry name" value="DeoR_HTH"/>
</dbReference>
<dbReference type="Pfam" id="PF00455">
    <property type="entry name" value="DeoRC"/>
    <property type="match status" value="1"/>
</dbReference>
<dbReference type="Proteomes" id="UP000290567">
    <property type="component" value="Unassembled WGS sequence"/>
</dbReference>
<keyword evidence="3" id="KW-0804">Transcription</keyword>
<keyword evidence="1" id="KW-0805">Transcription regulation</keyword>
<proteinExistence type="predicted"/>
<dbReference type="Gene3D" id="1.10.10.10">
    <property type="entry name" value="Winged helix-like DNA-binding domain superfamily/Winged helix DNA-binding domain"/>
    <property type="match status" value="1"/>
</dbReference>
<protein>
    <submittedName>
        <fullName evidence="5">DeoR family transcriptional regulator</fullName>
    </submittedName>
</protein>
<dbReference type="EMBL" id="BJCC01000024">
    <property type="protein sequence ID" value="GCF94864.1"/>
    <property type="molecule type" value="Genomic_DNA"/>
</dbReference>
<dbReference type="GO" id="GO:0003677">
    <property type="term" value="F:DNA binding"/>
    <property type="evidence" value="ECO:0007669"/>
    <property type="project" value="UniProtKB-KW"/>
</dbReference>
<name>A0A4P5PE43_9ENTE</name>
<dbReference type="SMART" id="SM00420">
    <property type="entry name" value="HTH_DEOR"/>
    <property type="match status" value="1"/>
</dbReference>
<dbReference type="SMART" id="SM01134">
    <property type="entry name" value="DeoRC"/>
    <property type="match status" value="1"/>
</dbReference>
<keyword evidence="6" id="KW-1185">Reference proteome</keyword>
<dbReference type="OrthoDB" id="9798651at2"/>
<sequence length="258" mass="29204">MLQKERLALILSTLEEKKALSLKEVIELTQSSRDTARRDIVKLAENNLIERTYGGISLPRSFKRLDDYLKRSEEGAHVKQQLAAAASRLIEEEDVVFLDVSTTIRFIPTYLRPFSQLFSVTNSIDIADQLLRNPSGTARMLGGNLDAEKRCVLGTRPLAELEDYNFDLAFLSVVGIDEAGVHYAYEDDIDMKKKIRQQTRRLVLVADQSKLGRSHHFNVFSLEEIDSLVTNGKLPETLSRKLAEAHVDVIYTKEASHD</sequence>
<reference evidence="6" key="1">
    <citation type="submission" date="2019-02" db="EMBL/GenBank/DDBJ databases">
        <title>Draft genome sequence of Enterococcus sp. Gos25-1.</title>
        <authorList>
            <person name="Tanaka N."/>
            <person name="Shiwa Y."/>
            <person name="Fujita N."/>
        </authorList>
    </citation>
    <scope>NUCLEOTIDE SEQUENCE [LARGE SCALE GENOMIC DNA]</scope>
    <source>
        <strain evidence="6">Gos25-1</strain>
    </source>
</reference>
<dbReference type="SUPFAM" id="SSF100950">
    <property type="entry name" value="NagB/RpiA/CoA transferase-like"/>
    <property type="match status" value="1"/>
</dbReference>
<dbReference type="InterPro" id="IPR036390">
    <property type="entry name" value="WH_DNA-bd_sf"/>
</dbReference>
<dbReference type="InterPro" id="IPR014036">
    <property type="entry name" value="DeoR-like_C"/>
</dbReference>
<dbReference type="PANTHER" id="PTHR30363">
    <property type="entry name" value="HTH-TYPE TRANSCRIPTIONAL REGULATOR SRLR-RELATED"/>
    <property type="match status" value="1"/>
</dbReference>
<dbReference type="InterPro" id="IPR036388">
    <property type="entry name" value="WH-like_DNA-bd_sf"/>
</dbReference>
<dbReference type="InterPro" id="IPR018356">
    <property type="entry name" value="Tscrpt_reg_HTH_DeoR_CS"/>
</dbReference>
<evidence type="ECO:0000256" key="1">
    <source>
        <dbReference type="ARBA" id="ARBA00023015"/>
    </source>
</evidence>
<keyword evidence="2" id="KW-0238">DNA-binding</keyword>
<dbReference type="Gene3D" id="3.40.50.1360">
    <property type="match status" value="1"/>
</dbReference>
<evidence type="ECO:0000259" key="4">
    <source>
        <dbReference type="PROSITE" id="PS51000"/>
    </source>
</evidence>
<organism evidence="5 6">
    <name type="scientific">Enterococcus florum</name>
    <dbReference type="NCBI Taxonomy" id="2480627"/>
    <lineage>
        <taxon>Bacteria</taxon>
        <taxon>Bacillati</taxon>
        <taxon>Bacillota</taxon>
        <taxon>Bacilli</taxon>
        <taxon>Lactobacillales</taxon>
        <taxon>Enterococcaceae</taxon>
        <taxon>Enterococcus</taxon>
    </lineage>
</organism>
<dbReference type="PROSITE" id="PS00894">
    <property type="entry name" value="HTH_DEOR_1"/>
    <property type="match status" value="1"/>
</dbReference>
<accession>A0A4P5PE43</accession>